<dbReference type="PROSITE" id="PS51842">
    <property type="entry name" value="IF_ROD_2"/>
    <property type="match status" value="1"/>
</dbReference>
<gene>
    <name evidence="6" type="primary">LOC114469055</name>
</gene>
<accession>A0A8C5EGW3</accession>
<dbReference type="InterPro" id="IPR039008">
    <property type="entry name" value="IF_rod_dom"/>
</dbReference>
<feature type="domain" description="IF rod" evidence="5">
    <location>
        <begin position="90"/>
        <end position="401"/>
    </location>
</feature>
<dbReference type="GO" id="GO:0005198">
    <property type="term" value="F:structural molecule activity"/>
    <property type="evidence" value="ECO:0007669"/>
    <property type="project" value="InterPro"/>
</dbReference>
<sequence>MSMTRFSKSGGASSANAVVQRYAKSMSSAGGGQRMSSAGGMYGGWSGGGGGGGGASYSYSSSSSAGGGSFGYGAGGGGGGGGDMDVTVNEKATMQNLNYRLATYLEKVKALEKANSELEVKIRSFLDGKSSPSARDYSAYYVTIADLQEKIQDATKINGGIYLSIDNAKLAADDFRLKYENELAMRLSVESDIAGLRRVLDELTMSRSDLEMQIEGLKEELIFLKKNHEEELLATKTQMSGQVNVEVDAPAQQDLAAVMDEMRDYYEQLAEKNRKGWENWFQQKSETLSKEMVESVETVQTTKTELTDLKRMLQSLEIELQSQLSMKAGLENSLSETQNRYARLLINYQQQVTMLEEQLLQLKSDIERQSQEYQVLLDMKTRLEMEIAEYRRLLEGEGGGFSTESSSSSSTTRKQIVIIEEVVDGKVVSSSSSSTESKQIK</sequence>
<protein>
    <submittedName>
        <fullName evidence="6">Keratin, type I cytoskeletal 13-like</fullName>
    </submittedName>
</protein>
<feature type="coiled-coil region" evidence="4">
    <location>
        <begin position="94"/>
        <end position="121"/>
    </location>
</feature>
<dbReference type="FunFam" id="1.20.5.500:FF:000001">
    <property type="entry name" value="Type II keratin 23"/>
    <property type="match status" value="1"/>
</dbReference>
<dbReference type="FunFam" id="1.20.5.1160:FF:000002">
    <property type="entry name" value="Type I keratin 10"/>
    <property type="match status" value="1"/>
</dbReference>
<keyword evidence="3 4" id="KW-0175">Coiled coil</keyword>
<dbReference type="Ensembl" id="ENSGWIT00000023100.1">
    <property type="protein sequence ID" value="ENSGWIP00000021052.1"/>
    <property type="gene ID" value="ENSGWIG00000011380.1"/>
</dbReference>
<reference evidence="6" key="3">
    <citation type="submission" date="2025-09" db="UniProtKB">
        <authorList>
            <consortium name="Ensembl"/>
        </authorList>
    </citation>
    <scope>IDENTIFICATION</scope>
</reference>
<dbReference type="SUPFAM" id="SSF64593">
    <property type="entry name" value="Intermediate filament protein, coiled coil region"/>
    <property type="match status" value="2"/>
</dbReference>
<evidence type="ECO:0000256" key="4">
    <source>
        <dbReference type="SAM" id="Coils"/>
    </source>
</evidence>
<organism evidence="6 7">
    <name type="scientific">Gouania willdenowi</name>
    <name type="common">Blunt-snouted clingfish</name>
    <name type="synonym">Lepadogaster willdenowi</name>
    <dbReference type="NCBI Taxonomy" id="441366"/>
    <lineage>
        <taxon>Eukaryota</taxon>
        <taxon>Metazoa</taxon>
        <taxon>Chordata</taxon>
        <taxon>Craniata</taxon>
        <taxon>Vertebrata</taxon>
        <taxon>Euteleostomi</taxon>
        <taxon>Actinopterygii</taxon>
        <taxon>Neopterygii</taxon>
        <taxon>Teleostei</taxon>
        <taxon>Neoteleostei</taxon>
        <taxon>Acanthomorphata</taxon>
        <taxon>Ovalentaria</taxon>
        <taxon>Blenniimorphae</taxon>
        <taxon>Blenniiformes</taxon>
        <taxon>Gobiesocoidei</taxon>
        <taxon>Gobiesocidae</taxon>
        <taxon>Gobiesocinae</taxon>
        <taxon>Gouania</taxon>
    </lineage>
</organism>
<feature type="coiled-coil region" evidence="4">
    <location>
        <begin position="299"/>
        <end position="386"/>
    </location>
</feature>
<evidence type="ECO:0000313" key="6">
    <source>
        <dbReference type="Ensembl" id="ENSGWIP00000021052.1"/>
    </source>
</evidence>
<dbReference type="Gene3D" id="1.20.5.500">
    <property type="entry name" value="Single helix bin"/>
    <property type="match status" value="1"/>
</dbReference>
<dbReference type="PRINTS" id="PR01248">
    <property type="entry name" value="TYPE1KERATIN"/>
</dbReference>
<dbReference type="Proteomes" id="UP000694680">
    <property type="component" value="Chromosome 8"/>
</dbReference>
<dbReference type="PANTHER" id="PTHR23239">
    <property type="entry name" value="INTERMEDIATE FILAMENT"/>
    <property type="match status" value="1"/>
</dbReference>
<keyword evidence="7" id="KW-1185">Reference proteome</keyword>
<dbReference type="Gene3D" id="1.20.5.1160">
    <property type="entry name" value="Vasodilator-stimulated phosphoprotein"/>
    <property type="match status" value="1"/>
</dbReference>
<evidence type="ECO:0000256" key="2">
    <source>
        <dbReference type="ARBA" id="ARBA00022754"/>
    </source>
</evidence>
<dbReference type="PANTHER" id="PTHR23239:SF367">
    <property type="entry name" value="KERATIN 15-RELATED"/>
    <property type="match status" value="1"/>
</dbReference>
<name>A0A8C5EGW3_GOUWI</name>
<keyword evidence="1" id="KW-0416">Keratin</keyword>
<reference evidence="6" key="1">
    <citation type="submission" date="2020-06" db="EMBL/GenBank/DDBJ databases">
        <authorList>
            <consortium name="Wellcome Sanger Institute Data Sharing"/>
        </authorList>
    </citation>
    <scope>NUCLEOTIDE SEQUENCE [LARGE SCALE GENOMIC DNA]</scope>
</reference>
<keyword evidence="2" id="KW-0403">Intermediate filament</keyword>
<evidence type="ECO:0000259" key="5">
    <source>
        <dbReference type="PROSITE" id="PS51842"/>
    </source>
</evidence>
<dbReference type="AlphaFoldDB" id="A0A8C5EGW3"/>
<feature type="coiled-coil region" evidence="4">
    <location>
        <begin position="193"/>
        <end position="275"/>
    </location>
</feature>
<proteinExistence type="predicted"/>
<dbReference type="Gene3D" id="1.20.5.170">
    <property type="match status" value="1"/>
</dbReference>
<evidence type="ECO:0000256" key="1">
    <source>
        <dbReference type="ARBA" id="ARBA00022744"/>
    </source>
</evidence>
<dbReference type="OrthoDB" id="2441647at2759"/>
<dbReference type="GO" id="GO:0005882">
    <property type="term" value="C:intermediate filament"/>
    <property type="evidence" value="ECO:0007669"/>
    <property type="project" value="UniProtKB-KW"/>
</dbReference>
<dbReference type="FunFam" id="1.20.5.170:FF:000002">
    <property type="entry name" value="Type I keratin KA11"/>
    <property type="match status" value="1"/>
</dbReference>
<reference evidence="6" key="2">
    <citation type="submission" date="2025-08" db="UniProtKB">
        <authorList>
            <consortium name="Ensembl"/>
        </authorList>
    </citation>
    <scope>IDENTIFICATION</scope>
</reference>
<dbReference type="InterPro" id="IPR002957">
    <property type="entry name" value="Keratin_I"/>
</dbReference>
<evidence type="ECO:0000313" key="7">
    <source>
        <dbReference type="Proteomes" id="UP000694680"/>
    </source>
</evidence>
<dbReference type="SMART" id="SM01391">
    <property type="entry name" value="Filament"/>
    <property type="match status" value="1"/>
</dbReference>
<evidence type="ECO:0000256" key="3">
    <source>
        <dbReference type="ARBA" id="ARBA00023054"/>
    </source>
</evidence>
<dbReference type="Pfam" id="PF00038">
    <property type="entry name" value="Filament"/>
    <property type="match status" value="1"/>
</dbReference>